<dbReference type="RefSeq" id="WP_090484397.1">
    <property type="nucleotide sequence ID" value="NZ_BJVY01000005.1"/>
</dbReference>
<evidence type="ECO:0000313" key="10">
    <source>
        <dbReference type="Proteomes" id="UP000321224"/>
    </source>
</evidence>
<evidence type="ECO:0000256" key="1">
    <source>
        <dbReference type="ARBA" id="ARBA00022617"/>
    </source>
</evidence>
<reference evidence="8 9" key="1">
    <citation type="submission" date="2016-10" db="EMBL/GenBank/DDBJ databases">
        <authorList>
            <person name="Varghese N."/>
            <person name="Submissions S."/>
        </authorList>
    </citation>
    <scope>NUCLEOTIDE SEQUENCE [LARGE SCALE GENOMIC DNA]</scope>
    <source>
        <strain evidence="8 9">DSM 2260</strain>
    </source>
</reference>
<dbReference type="EMBL" id="BJVY01000005">
    <property type="protein sequence ID" value="GEL69584.1"/>
    <property type="molecule type" value="Genomic_DNA"/>
</dbReference>
<evidence type="ECO:0000256" key="4">
    <source>
        <dbReference type="PROSITE-ProRule" id="PRU00433"/>
    </source>
</evidence>
<dbReference type="GO" id="GO:0009055">
    <property type="term" value="F:electron transfer activity"/>
    <property type="evidence" value="ECO:0007669"/>
    <property type="project" value="InterPro"/>
</dbReference>
<dbReference type="InterPro" id="IPR036909">
    <property type="entry name" value="Cyt_c-like_dom_sf"/>
</dbReference>
<evidence type="ECO:0000313" key="7">
    <source>
        <dbReference type="EMBL" id="GEL69584.1"/>
    </source>
</evidence>
<feature type="region of interest" description="Disordered" evidence="5">
    <location>
        <begin position="28"/>
        <end position="51"/>
    </location>
</feature>
<evidence type="ECO:0000313" key="8">
    <source>
        <dbReference type="EMBL" id="SDD26527.1"/>
    </source>
</evidence>
<evidence type="ECO:0000256" key="3">
    <source>
        <dbReference type="ARBA" id="ARBA00023004"/>
    </source>
</evidence>
<evidence type="ECO:0000259" key="6">
    <source>
        <dbReference type="PROSITE" id="PS51007"/>
    </source>
</evidence>
<comment type="caution">
    <text evidence="7">The sequence shown here is derived from an EMBL/GenBank/DDBJ whole genome shotgun (WGS) entry which is preliminary data.</text>
</comment>
<proteinExistence type="predicted"/>
<evidence type="ECO:0000256" key="5">
    <source>
        <dbReference type="SAM" id="MobiDB-lite"/>
    </source>
</evidence>
<feature type="domain" description="Cytochrome c" evidence="6">
    <location>
        <begin position="74"/>
        <end position="190"/>
    </location>
</feature>
<name>A0A511H840_9BACT</name>
<dbReference type="InterPro" id="IPR051459">
    <property type="entry name" value="Cytochrome_c-type_DH"/>
</dbReference>
<gene>
    <name evidence="7" type="ORF">MVI01_13680</name>
    <name evidence="8" type="ORF">SAMN04488504_101186</name>
</gene>
<organism evidence="7 10">
    <name type="scientific">Myxococcus virescens</name>
    <dbReference type="NCBI Taxonomy" id="83456"/>
    <lineage>
        <taxon>Bacteria</taxon>
        <taxon>Pseudomonadati</taxon>
        <taxon>Myxococcota</taxon>
        <taxon>Myxococcia</taxon>
        <taxon>Myxococcales</taxon>
        <taxon>Cystobacterineae</taxon>
        <taxon>Myxococcaceae</taxon>
        <taxon>Myxococcus</taxon>
    </lineage>
</organism>
<evidence type="ECO:0000313" key="9">
    <source>
        <dbReference type="Proteomes" id="UP000198717"/>
    </source>
</evidence>
<keyword evidence="9" id="KW-1185">Reference proteome</keyword>
<dbReference type="PANTHER" id="PTHR35008:SF4">
    <property type="entry name" value="BLL4482 PROTEIN"/>
    <property type="match status" value="1"/>
</dbReference>
<dbReference type="PROSITE" id="PS51257">
    <property type="entry name" value="PROKAR_LIPOPROTEIN"/>
    <property type="match status" value="1"/>
</dbReference>
<dbReference type="AlphaFoldDB" id="A0A511H840"/>
<dbReference type="EMBL" id="FNAJ01000001">
    <property type="protein sequence ID" value="SDD26527.1"/>
    <property type="molecule type" value="Genomic_DNA"/>
</dbReference>
<dbReference type="GO" id="GO:0020037">
    <property type="term" value="F:heme binding"/>
    <property type="evidence" value="ECO:0007669"/>
    <property type="project" value="InterPro"/>
</dbReference>
<dbReference type="Proteomes" id="UP000321224">
    <property type="component" value="Unassembled WGS sequence"/>
</dbReference>
<dbReference type="PROSITE" id="PS51007">
    <property type="entry name" value="CYTC"/>
    <property type="match status" value="1"/>
</dbReference>
<protein>
    <recommendedName>
        <fullName evidence="6">Cytochrome c domain-containing protein</fullName>
    </recommendedName>
</protein>
<keyword evidence="3 4" id="KW-0408">Iron</keyword>
<keyword evidence="2 4" id="KW-0479">Metal-binding</keyword>
<accession>A0A511H840</accession>
<evidence type="ECO:0000256" key="2">
    <source>
        <dbReference type="ARBA" id="ARBA00022723"/>
    </source>
</evidence>
<dbReference type="InterPro" id="IPR009056">
    <property type="entry name" value="Cyt_c-like_dom"/>
</dbReference>
<dbReference type="PANTHER" id="PTHR35008">
    <property type="entry name" value="BLL4482 PROTEIN-RELATED"/>
    <property type="match status" value="1"/>
</dbReference>
<dbReference type="SUPFAM" id="SSF46626">
    <property type="entry name" value="Cytochrome c"/>
    <property type="match status" value="1"/>
</dbReference>
<reference evidence="7 10" key="2">
    <citation type="submission" date="2019-07" db="EMBL/GenBank/DDBJ databases">
        <title>Whole genome shotgun sequence of Myxococcus virescens NBRC 100334.</title>
        <authorList>
            <person name="Hosoyama A."/>
            <person name="Uohara A."/>
            <person name="Ohji S."/>
            <person name="Ichikawa N."/>
        </authorList>
    </citation>
    <scope>NUCLEOTIDE SEQUENCE [LARGE SCALE GENOMIC DNA]</scope>
    <source>
        <strain evidence="7 10">NBRC 100334</strain>
    </source>
</reference>
<sequence length="202" mass="21245">MMHARMGRWVTAGWVLLGVAGGVGVGCGSDDSAKKEPPGGEQAQTPVGAEDQERIDIGLRISPVPLKLEGLDRNLVGLGSYILNAQAACSDCHTQPGYLPGGDPHQGEPEQINTTNFLAGGKPFGPGLVSSNITPDAQGLPGGMTFEAFLALMRTGREHGAIIPVMPWPIYAKMRDQDLKALYEYLRAIPPAQPGMAPPPAP</sequence>
<dbReference type="Proteomes" id="UP000198717">
    <property type="component" value="Unassembled WGS sequence"/>
</dbReference>
<keyword evidence="1 4" id="KW-0349">Heme</keyword>
<dbReference type="GO" id="GO:0046872">
    <property type="term" value="F:metal ion binding"/>
    <property type="evidence" value="ECO:0007669"/>
    <property type="project" value="UniProtKB-KW"/>
</dbReference>